<organism evidence="1 2">
    <name type="scientific">Thermolongibacillus altinsuensis</name>
    <dbReference type="NCBI Taxonomy" id="575256"/>
    <lineage>
        <taxon>Bacteria</taxon>
        <taxon>Bacillati</taxon>
        <taxon>Bacillota</taxon>
        <taxon>Bacilli</taxon>
        <taxon>Bacillales</taxon>
        <taxon>Anoxybacillaceae</taxon>
        <taxon>Thermolongibacillus</taxon>
    </lineage>
</organism>
<dbReference type="Proteomes" id="UP000295658">
    <property type="component" value="Unassembled WGS sequence"/>
</dbReference>
<name>A0A4R1QG96_9BACL</name>
<reference evidence="1 2" key="1">
    <citation type="submission" date="2019-03" db="EMBL/GenBank/DDBJ databases">
        <title>Genomic Encyclopedia of Type Strains, Phase IV (KMG-IV): sequencing the most valuable type-strain genomes for metagenomic binning, comparative biology and taxonomic classification.</title>
        <authorList>
            <person name="Goeker M."/>
        </authorList>
    </citation>
    <scope>NUCLEOTIDE SEQUENCE [LARGE SCALE GENOMIC DNA]</scope>
    <source>
        <strain evidence="1 2">DSM 24979</strain>
    </source>
</reference>
<accession>A0A4R1QG96</accession>
<evidence type="ECO:0000313" key="2">
    <source>
        <dbReference type="Proteomes" id="UP000295658"/>
    </source>
</evidence>
<sequence>MSQTQHKERKEKVCIKTRKVFDWVTRQVDVPLRSFSNDDLEDIFPDHKCPRNGKTVCEFFTSNGFDAEEFSIRCFLTDDDGKRIEPVVDNDAFICQEIIQPNGRQPVNVTLPSGETVTLQKVKALVKGHVVVQVVNANGHIVCESKPIPFATAQTFILCAPEGTMLDCHISFFECDASLVCTDNFSQLDVSITLCLEVQMEADVKIEVEARFCKPREEILEATLCPTDKFPPQCPEVFPVH</sequence>
<comment type="caution">
    <text evidence="1">The sequence shown here is derived from an EMBL/GenBank/DDBJ whole genome shotgun (WGS) entry which is preliminary data.</text>
</comment>
<dbReference type="RefSeq" id="WP_132947749.1">
    <property type="nucleotide sequence ID" value="NZ_SLUL01000004.1"/>
</dbReference>
<proteinExistence type="predicted"/>
<keyword evidence="2" id="KW-1185">Reference proteome</keyword>
<evidence type="ECO:0000313" key="1">
    <source>
        <dbReference type="EMBL" id="TCL50982.1"/>
    </source>
</evidence>
<dbReference type="AlphaFoldDB" id="A0A4R1QG96"/>
<protein>
    <submittedName>
        <fullName evidence="1">Uncharacterized protein</fullName>
    </submittedName>
</protein>
<dbReference type="OrthoDB" id="2680078at2"/>
<gene>
    <name evidence="1" type="ORF">EDD69_10431</name>
</gene>
<dbReference type="EMBL" id="SLUL01000004">
    <property type="protein sequence ID" value="TCL50982.1"/>
    <property type="molecule type" value="Genomic_DNA"/>
</dbReference>